<gene>
    <name evidence="2" type="ORF">EYH37_03190</name>
</gene>
<comment type="caution">
    <text evidence="2">The sequence shown here is derived from an EMBL/GenBank/DDBJ whole genome shotgun (WGS) entry which is preliminary data.</text>
</comment>
<accession>A0A9D0YQA2</accession>
<dbReference type="EMBL" id="DQVE01000034">
    <property type="protein sequence ID" value="HIP98357.1"/>
    <property type="molecule type" value="Genomic_DNA"/>
</dbReference>
<evidence type="ECO:0000256" key="1">
    <source>
        <dbReference type="SAM" id="Phobius"/>
    </source>
</evidence>
<reference evidence="2" key="1">
    <citation type="journal article" date="2020" name="ISME J.">
        <title>Gammaproteobacteria mediating utilization of methyl-, sulfur- and petroleum organic compounds in deep ocean hydrothermal plumes.</title>
        <authorList>
            <person name="Zhou Z."/>
            <person name="Liu Y."/>
            <person name="Pan J."/>
            <person name="Cron B.R."/>
            <person name="Toner B.M."/>
            <person name="Anantharaman K."/>
            <person name="Breier J.A."/>
            <person name="Dick G.J."/>
            <person name="Li M."/>
        </authorList>
    </citation>
    <scope>NUCLEOTIDE SEQUENCE</scope>
    <source>
        <strain evidence="2">SZUA-1501</strain>
    </source>
</reference>
<proteinExistence type="predicted"/>
<dbReference type="AlphaFoldDB" id="A0A9D0YQA2"/>
<evidence type="ECO:0000313" key="3">
    <source>
        <dbReference type="Proteomes" id="UP000606463"/>
    </source>
</evidence>
<organism evidence="2 3">
    <name type="scientific">Aquifex aeolicus</name>
    <dbReference type="NCBI Taxonomy" id="63363"/>
    <lineage>
        <taxon>Bacteria</taxon>
        <taxon>Pseudomonadati</taxon>
        <taxon>Aquificota</taxon>
        <taxon>Aquificia</taxon>
        <taxon>Aquificales</taxon>
        <taxon>Aquificaceae</taxon>
        <taxon>Aquifex</taxon>
    </lineage>
</organism>
<protein>
    <submittedName>
        <fullName evidence="2">TM2 domain-containing protein</fullName>
    </submittedName>
</protein>
<sequence>MQKSVKIAYLLWFLCGLFFGCHRLYLKEEGFWLYPLFWFLSFFGLYLGPGFFVLLLALGFWLYDAYKIPQWIKEKNQRD</sequence>
<keyword evidence="1" id="KW-1133">Transmembrane helix</keyword>
<keyword evidence="1" id="KW-0472">Membrane</keyword>
<feature type="transmembrane region" description="Helical" evidence="1">
    <location>
        <begin position="7"/>
        <end position="25"/>
    </location>
</feature>
<keyword evidence="1" id="KW-0812">Transmembrane</keyword>
<feature type="transmembrane region" description="Helical" evidence="1">
    <location>
        <begin position="37"/>
        <end position="63"/>
    </location>
</feature>
<name>A0A9D0YQA2_AQUAO</name>
<dbReference type="PROSITE" id="PS51257">
    <property type="entry name" value="PROKAR_LIPOPROTEIN"/>
    <property type="match status" value="1"/>
</dbReference>
<evidence type="ECO:0000313" key="2">
    <source>
        <dbReference type="EMBL" id="HIP98357.1"/>
    </source>
</evidence>
<dbReference type="Proteomes" id="UP000606463">
    <property type="component" value="Unassembled WGS sequence"/>
</dbReference>